<protein>
    <submittedName>
        <fullName evidence="1">Uncharacterized protein</fullName>
    </submittedName>
</protein>
<accession>A0A448WX51</accession>
<organism evidence="1 2">
    <name type="scientific">Protopolystoma xenopodis</name>
    <dbReference type="NCBI Taxonomy" id="117903"/>
    <lineage>
        <taxon>Eukaryota</taxon>
        <taxon>Metazoa</taxon>
        <taxon>Spiralia</taxon>
        <taxon>Lophotrochozoa</taxon>
        <taxon>Platyhelminthes</taxon>
        <taxon>Monogenea</taxon>
        <taxon>Polyopisthocotylea</taxon>
        <taxon>Polystomatidea</taxon>
        <taxon>Polystomatidae</taxon>
        <taxon>Protopolystoma</taxon>
    </lineage>
</organism>
<reference evidence="1" key="1">
    <citation type="submission" date="2018-11" db="EMBL/GenBank/DDBJ databases">
        <authorList>
            <consortium name="Pathogen Informatics"/>
        </authorList>
    </citation>
    <scope>NUCLEOTIDE SEQUENCE</scope>
</reference>
<dbReference type="EMBL" id="CAAALY010056281">
    <property type="protein sequence ID" value="VEL22417.1"/>
    <property type="molecule type" value="Genomic_DNA"/>
</dbReference>
<comment type="caution">
    <text evidence="1">The sequence shown here is derived from an EMBL/GenBank/DDBJ whole genome shotgun (WGS) entry which is preliminary data.</text>
</comment>
<dbReference type="AlphaFoldDB" id="A0A448WX51"/>
<proteinExistence type="predicted"/>
<evidence type="ECO:0000313" key="2">
    <source>
        <dbReference type="Proteomes" id="UP000784294"/>
    </source>
</evidence>
<name>A0A448WX51_9PLAT</name>
<keyword evidence="2" id="KW-1185">Reference proteome</keyword>
<gene>
    <name evidence="1" type="ORF">PXEA_LOCUS15857</name>
</gene>
<sequence length="104" mass="11226">MDPFVSDPLKKHSSLLGSVSVLLSQILSPDPLIVVKFMGVLANLVMDSSEPGESILDYFCGRHSSISLADSAMTFTAALVQLITGYDDILASATLDFLLACFWR</sequence>
<evidence type="ECO:0000313" key="1">
    <source>
        <dbReference type="EMBL" id="VEL22417.1"/>
    </source>
</evidence>
<dbReference type="Proteomes" id="UP000784294">
    <property type="component" value="Unassembled WGS sequence"/>
</dbReference>